<protein>
    <submittedName>
        <fullName evidence="1">Uncharacterized protein</fullName>
    </submittedName>
</protein>
<comment type="caution">
    <text evidence="1">The sequence shown here is derived from an EMBL/GenBank/DDBJ whole genome shotgun (WGS) entry which is preliminary data.</text>
</comment>
<keyword evidence="2" id="KW-1185">Reference proteome</keyword>
<evidence type="ECO:0000313" key="1">
    <source>
        <dbReference type="EMBL" id="TEB34245.1"/>
    </source>
</evidence>
<dbReference type="OrthoDB" id="4760524at2759"/>
<evidence type="ECO:0000313" key="2">
    <source>
        <dbReference type="Proteomes" id="UP000298030"/>
    </source>
</evidence>
<organism evidence="1 2">
    <name type="scientific">Coprinellus micaceus</name>
    <name type="common">Glistening ink-cap mushroom</name>
    <name type="synonym">Coprinus micaceus</name>
    <dbReference type="NCBI Taxonomy" id="71717"/>
    <lineage>
        <taxon>Eukaryota</taxon>
        <taxon>Fungi</taxon>
        <taxon>Dikarya</taxon>
        <taxon>Basidiomycota</taxon>
        <taxon>Agaricomycotina</taxon>
        <taxon>Agaricomycetes</taxon>
        <taxon>Agaricomycetidae</taxon>
        <taxon>Agaricales</taxon>
        <taxon>Agaricineae</taxon>
        <taxon>Psathyrellaceae</taxon>
        <taxon>Coprinellus</taxon>
    </lineage>
</organism>
<dbReference type="AlphaFoldDB" id="A0A4Y7TJ85"/>
<sequence length="128" mass="14063">MTTLIQLLFDSQAKDGLTPMDRLPLVLGTSPDFDGLYRTILEPWTRLPHFRSILSTIALARVPLSVSQIAEVLGLSTFDIVNALVNLHAIVQVPGDDHSPVTLWHTSLRDFLTLEARSGPFFRGPGAS</sequence>
<reference evidence="1 2" key="1">
    <citation type="journal article" date="2019" name="Nat. Ecol. Evol.">
        <title>Megaphylogeny resolves global patterns of mushroom evolution.</title>
        <authorList>
            <person name="Varga T."/>
            <person name="Krizsan K."/>
            <person name="Foldi C."/>
            <person name="Dima B."/>
            <person name="Sanchez-Garcia M."/>
            <person name="Sanchez-Ramirez S."/>
            <person name="Szollosi G.J."/>
            <person name="Szarkandi J.G."/>
            <person name="Papp V."/>
            <person name="Albert L."/>
            <person name="Andreopoulos W."/>
            <person name="Angelini C."/>
            <person name="Antonin V."/>
            <person name="Barry K.W."/>
            <person name="Bougher N.L."/>
            <person name="Buchanan P."/>
            <person name="Buyck B."/>
            <person name="Bense V."/>
            <person name="Catcheside P."/>
            <person name="Chovatia M."/>
            <person name="Cooper J."/>
            <person name="Damon W."/>
            <person name="Desjardin D."/>
            <person name="Finy P."/>
            <person name="Geml J."/>
            <person name="Haridas S."/>
            <person name="Hughes K."/>
            <person name="Justo A."/>
            <person name="Karasinski D."/>
            <person name="Kautmanova I."/>
            <person name="Kiss B."/>
            <person name="Kocsube S."/>
            <person name="Kotiranta H."/>
            <person name="LaButti K.M."/>
            <person name="Lechner B.E."/>
            <person name="Liimatainen K."/>
            <person name="Lipzen A."/>
            <person name="Lukacs Z."/>
            <person name="Mihaltcheva S."/>
            <person name="Morgado L.N."/>
            <person name="Niskanen T."/>
            <person name="Noordeloos M.E."/>
            <person name="Ohm R.A."/>
            <person name="Ortiz-Santana B."/>
            <person name="Ovrebo C."/>
            <person name="Racz N."/>
            <person name="Riley R."/>
            <person name="Savchenko A."/>
            <person name="Shiryaev A."/>
            <person name="Soop K."/>
            <person name="Spirin V."/>
            <person name="Szebenyi C."/>
            <person name="Tomsovsky M."/>
            <person name="Tulloss R.E."/>
            <person name="Uehling J."/>
            <person name="Grigoriev I.V."/>
            <person name="Vagvolgyi C."/>
            <person name="Papp T."/>
            <person name="Martin F.M."/>
            <person name="Miettinen O."/>
            <person name="Hibbett D.S."/>
            <person name="Nagy L.G."/>
        </authorList>
    </citation>
    <scope>NUCLEOTIDE SEQUENCE [LARGE SCALE GENOMIC DNA]</scope>
    <source>
        <strain evidence="1 2">FP101781</strain>
    </source>
</reference>
<dbReference type="Proteomes" id="UP000298030">
    <property type="component" value="Unassembled WGS sequence"/>
</dbReference>
<gene>
    <name evidence="1" type="ORF">FA13DRAFT_76215</name>
</gene>
<dbReference type="EMBL" id="QPFP01000010">
    <property type="protein sequence ID" value="TEB34245.1"/>
    <property type="molecule type" value="Genomic_DNA"/>
</dbReference>
<proteinExistence type="predicted"/>
<accession>A0A4Y7TJ85</accession>
<name>A0A4Y7TJ85_COPMI</name>